<feature type="transmembrane region" description="Helical" evidence="1">
    <location>
        <begin position="201"/>
        <end position="219"/>
    </location>
</feature>
<comment type="caution">
    <text evidence="2">The sequence shown here is derived from an EMBL/GenBank/DDBJ whole genome shotgun (WGS) entry which is preliminary data.</text>
</comment>
<feature type="transmembrane region" description="Helical" evidence="1">
    <location>
        <begin position="60"/>
        <end position="83"/>
    </location>
</feature>
<keyword evidence="1" id="KW-0472">Membrane</keyword>
<keyword evidence="3" id="KW-1185">Reference proteome</keyword>
<reference evidence="3" key="1">
    <citation type="submission" date="2023-07" db="EMBL/GenBank/DDBJ databases">
        <title>30 novel species of actinomycetes from the DSMZ collection.</title>
        <authorList>
            <person name="Nouioui I."/>
        </authorList>
    </citation>
    <scope>NUCLEOTIDE SEQUENCE [LARGE SCALE GENOMIC DNA]</scope>
    <source>
        <strain evidence="3">DSM 45834</strain>
    </source>
</reference>
<dbReference type="Proteomes" id="UP001183202">
    <property type="component" value="Unassembled WGS sequence"/>
</dbReference>
<dbReference type="RefSeq" id="WP_311555028.1">
    <property type="nucleotide sequence ID" value="NZ_JAVREJ010000003.1"/>
</dbReference>
<accession>A0ABU2N549</accession>
<gene>
    <name evidence="2" type="ORF">RM445_05900</name>
</gene>
<dbReference type="EMBL" id="JAVREJ010000003">
    <property type="protein sequence ID" value="MDT0349056.1"/>
    <property type="molecule type" value="Genomic_DNA"/>
</dbReference>
<feature type="transmembrane region" description="Helical" evidence="1">
    <location>
        <begin position="172"/>
        <end position="195"/>
    </location>
</feature>
<feature type="transmembrane region" description="Helical" evidence="1">
    <location>
        <begin position="20"/>
        <end position="40"/>
    </location>
</feature>
<evidence type="ECO:0000313" key="2">
    <source>
        <dbReference type="EMBL" id="MDT0349056.1"/>
    </source>
</evidence>
<proteinExistence type="predicted"/>
<evidence type="ECO:0000256" key="1">
    <source>
        <dbReference type="SAM" id="Phobius"/>
    </source>
</evidence>
<protein>
    <submittedName>
        <fullName evidence="2">DUF4386 domain-containing protein</fullName>
    </submittedName>
</protein>
<feature type="transmembrane region" description="Helical" evidence="1">
    <location>
        <begin position="138"/>
        <end position="165"/>
    </location>
</feature>
<evidence type="ECO:0000313" key="3">
    <source>
        <dbReference type="Proteomes" id="UP001183202"/>
    </source>
</evidence>
<name>A0ABU2N549_9PSEU</name>
<feature type="transmembrane region" description="Helical" evidence="1">
    <location>
        <begin position="95"/>
        <end position="118"/>
    </location>
</feature>
<keyword evidence="1" id="KW-0812">Transmembrane</keyword>
<organism evidence="2 3">
    <name type="scientific">Pseudonocardia charpentierae</name>
    <dbReference type="NCBI Taxonomy" id="3075545"/>
    <lineage>
        <taxon>Bacteria</taxon>
        <taxon>Bacillati</taxon>
        <taxon>Actinomycetota</taxon>
        <taxon>Actinomycetes</taxon>
        <taxon>Pseudonocardiales</taxon>
        <taxon>Pseudonocardiaceae</taxon>
        <taxon>Pseudonocardia</taxon>
    </lineage>
</organism>
<keyword evidence="1" id="KW-1133">Transmembrane helix</keyword>
<sequence length="224" mass="22858">MNDIQSETTRRRLQGGPPLLALALPYAALTLVGLALGIGLGRPDDTPAELAQVLIENQTAATVLAAAVVGASVPLAIWSATAYRRLRRLGVTAPGSAIAFAGGVLASASLAFSGLVSWTAATTAPVVTPEILRALSTLAFAAGGPGFTPFFALLMAGVAVPGLILGVLPRAWAWAGLVIAALGMLGVLSLLTPVLYPLLPVGRFGGLIWLVGTSVLLPIDRPRR</sequence>